<keyword evidence="1" id="KW-0472">Membrane</keyword>
<dbReference type="RefSeq" id="WP_162363378.1">
    <property type="nucleotide sequence ID" value="NZ_CP047591.1"/>
</dbReference>
<dbReference type="AlphaFoldDB" id="A0A6P1MKD2"/>
<feature type="transmembrane region" description="Helical" evidence="1">
    <location>
        <begin position="7"/>
        <end position="29"/>
    </location>
</feature>
<evidence type="ECO:0000313" key="3">
    <source>
        <dbReference type="Proteomes" id="UP000463883"/>
    </source>
</evidence>
<name>A0A6P1MKD2_9FIRM</name>
<dbReference type="Proteomes" id="UP000463883">
    <property type="component" value="Chromosome"/>
</dbReference>
<gene>
    <name evidence="2" type="ORF">Ami3637_15630</name>
</gene>
<evidence type="ECO:0000313" key="2">
    <source>
        <dbReference type="EMBL" id="QHI73613.1"/>
    </source>
</evidence>
<accession>A0A6P1MKD2</accession>
<keyword evidence="1" id="KW-1133">Transmembrane helix</keyword>
<proteinExistence type="predicted"/>
<reference evidence="2 3" key="1">
    <citation type="submission" date="2020-01" db="EMBL/GenBank/DDBJ databases">
        <title>Genomic analysis of Aminipila sp. CBA3637.</title>
        <authorList>
            <person name="Kim Y.B."/>
            <person name="Roh S.W."/>
        </authorList>
    </citation>
    <scope>NUCLEOTIDE SEQUENCE [LARGE SCALE GENOMIC DNA]</scope>
    <source>
        <strain evidence="2 3">CBA3637</strain>
    </source>
</reference>
<sequence>MNHKFPYYLINKIFSIVIFIIFYLFVVYLQEKINEYLPFGMWGLNTIGLIINLTFGVIIGWFLLDDIKLKLNKHQNIATICILIFLSLYQYFFYAPILNKYLSFELFYAVKYPQLILGAYLVLYLKKFFKEKT</sequence>
<feature type="transmembrane region" description="Helical" evidence="1">
    <location>
        <begin position="106"/>
        <end position="125"/>
    </location>
</feature>
<protein>
    <submittedName>
        <fullName evidence="2">Uncharacterized protein</fullName>
    </submittedName>
</protein>
<keyword evidence="3" id="KW-1185">Reference proteome</keyword>
<organism evidence="2 3">
    <name type="scientific">Aminipila terrae</name>
    <dbReference type="NCBI Taxonomy" id="2697030"/>
    <lineage>
        <taxon>Bacteria</taxon>
        <taxon>Bacillati</taxon>
        <taxon>Bacillota</taxon>
        <taxon>Clostridia</taxon>
        <taxon>Peptostreptococcales</taxon>
        <taxon>Anaerovoracaceae</taxon>
        <taxon>Aminipila</taxon>
    </lineage>
</organism>
<dbReference type="KEGG" id="amic:Ami3637_15630"/>
<evidence type="ECO:0000256" key="1">
    <source>
        <dbReference type="SAM" id="Phobius"/>
    </source>
</evidence>
<feature type="transmembrane region" description="Helical" evidence="1">
    <location>
        <begin position="41"/>
        <end position="64"/>
    </location>
</feature>
<feature type="transmembrane region" description="Helical" evidence="1">
    <location>
        <begin position="76"/>
        <end position="94"/>
    </location>
</feature>
<keyword evidence="1" id="KW-0812">Transmembrane</keyword>
<dbReference type="EMBL" id="CP047591">
    <property type="protein sequence ID" value="QHI73613.1"/>
    <property type="molecule type" value="Genomic_DNA"/>
</dbReference>